<evidence type="ECO:0000313" key="3">
    <source>
        <dbReference type="Proteomes" id="UP000053097"/>
    </source>
</evidence>
<reference evidence="2 3" key="1">
    <citation type="journal article" date="2014" name="Curr. Biol.">
        <title>The genome of the clonal raider ant Cerapachys biroi.</title>
        <authorList>
            <person name="Oxley P.R."/>
            <person name="Ji L."/>
            <person name="Fetter-Pruneda I."/>
            <person name="McKenzie S.K."/>
            <person name="Li C."/>
            <person name="Hu H."/>
            <person name="Zhang G."/>
            <person name="Kronauer D.J."/>
        </authorList>
    </citation>
    <scope>NUCLEOTIDE SEQUENCE [LARGE SCALE GENOMIC DNA]</scope>
</reference>
<feature type="region of interest" description="Disordered" evidence="1">
    <location>
        <begin position="62"/>
        <end position="92"/>
    </location>
</feature>
<dbReference type="Proteomes" id="UP000053097">
    <property type="component" value="Unassembled WGS sequence"/>
</dbReference>
<evidence type="ECO:0000313" key="2">
    <source>
        <dbReference type="EMBL" id="EZA61298.1"/>
    </source>
</evidence>
<protein>
    <submittedName>
        <fullName evidence="2">Uncharacterized protein</fullName>
    </submittedName>
</protein>
<dbReference type="EMBL" id="KK107061">
    <property type="protein sequence ID" value="EZA61298.1"/>
    <property type="molecule type" value="Genomic_DNA"/>
</dbReference>
<proteinExistence type="predicted"/>
<gene>
    <name evidence="2" type="ORF">X777_12005</name>
</gene>
<organism evidence="2 3">
    <name type="scientific">Ooceraea biroi</name>
    <name type="common">Clonal raider ant</name>
    <name type="synonym">Cerapachys biroi</name>
    <dbReference type="NCBI Taxonomy" id="2015173"/>
    <lineage>
        <taxon>Eukaryota</taxon>
        <taxon>Metazoa</taxon>
        <taxon>Ecdysozoa</taxon>
        <taxon>Arthropoda</taxon>
        <taxon>Hexapoda</taxon>
        <taxon>Insecta</taxon>
        <taxon>Pterygota</taxon>
        <taxon>Neoptera</taxon>
        <taxon>Endopterygota</taxon>
        <taxon>Hymenoptera</taxon>
        <taxon>Apocrita</taxon>
        <taxon>Aculeata</taxon>
        <taxon>Formicoidea</taxon>
        <taxon>Formicidae</taxon>
        <taxon>Dorylinae</taxon>
        <taxon>Ooceraea</taxon>
    </lineage>
</organism>
<accession>A0A026WZN3</accession>
<name>A0A026WZN3_OOCBI</name>
<sequence>MSYIRIVIITAELMARYNKMIRVLIPFHGSKEEKTLIKQPAGSRSTSWDVIPPPLVDLPVPAGSFPPNFDGGLETSPETSSSASLPRPTTSISCPEAAEWARSIHQSTQ</sequence>
<evidence type="ECO:0000256" key="1">
    <source>
        <dbReference type="SAM" id="MobiDB-lite"/>
    </source>
</evidence>
<feature type="compositionally biased region" description="Polar residues" evidence="1">
    <location>
        <begin position="76"/>
        <end position="92"/>
    </location>
</feature>
<feature type="non-terminal residue" evidence="2">
    <location>
        <position position="109"/>
    </location>
</feature>
<dbReference type="AlphaFoldDB" id="A0A026WZN3"/>
<keyword evidence="3" id="KW-1185">Reference proteome</keyword>